<dbReference type="RefSeq" id="WP_129463276.1">
    <property type="nucleotide sequence ID" value="NZ_SBKQ01000002.1"/>
</dbReference>
<proteinExistence type="predicted"/>
<dbReference type="Proteomes" id="UP000289734">
    <property type="component" value="Unassembled WGS sequence"/>
</dbReference>
<comment type="caution">
    <text evidence="1">The sequence shown here is derived from an EMBL/GenBank/DDBJ whole genome shotgun (WGS) entry which is preliminary data.</text>
</comment>
<reference evidence="2" key="1">
    <citation type="submission" date="2019-01" db="EMBL/GenBank/DDBJ databases">
        <title>Cytophagaceae bacterium strain CAR-16.</title>
        <authorList>
            <person name="Chen W.-M."/>
        </authorList>
    </citation>
    <scope>NUCLEOTIDE SEQUENCE [LARGE SCALE GENOMIC DNA]</scope>
    <source>
        <strain evidence="2">ICH-30</strain>
    </source>
</reference>
<dbReference type="EMBL" id="SBKQ01000002">
    <property type="protein sequence ID" value="RXR34869.1"/>
    <property type="molecule type" value="Genomic_DNA"/>
</dbReference>
<evidence type="ECO:0000313" key="1">
    <source>
        <dbReference type="EMBL" id="RXR34869.1"/>
    </source>
</evidence>
<protein>
    <recommendedName>
        <fullName evidence="3">SEC-C domain-containing protein</fullName>
    </recommendedName>
</protein>
<keyword evidence="2" id="KW-1185">Reference proteome</keyword>
<evidence type="ECO:0008006" key="3">
    <source>
        <dbReference type="Google" id="ProtNLM"/>
    </source>
</evidence>
<dbReference type="AlphaFoldDB" id="A0A4Q1KZ79"/>
<name>A0A4Q1KZ79_9FLAO</name>
<dbReference type="OrthoDB" id="21421at2"/>
<gene>
    <name evidence="1" type="ORF">EQG68_02870</name>
</gene>
<accession>A0A4Q1KZ79</accession>
<sequence>MNRKLSKDIEAFLDMYPIFFLVEETEVKLTLDGKIDIIDVDGNYWDSYDIRIKVPVTKYPNIIPEVYEISKKIKRENDWHIANDGACCLDITHQLLLLKNKGIDLISFYQNKIYPFFANHQYKLQTGNYANGDYPHEFDGVKYYYAKEFNLIDSELIIKILKQITTNKLPKKEAMCICGKFKFKHCHLSTVTKLIQFGQHQLKMDLALFILDSNEKK</sequence>
<evidence type="ECO:0000313" key="2">
    <source>
        <dbReference type="Proteomes" id="UP000289734"/>
    </source>
</evidence>
<organism evidence="1 2">
    <name type="scientific">Flavobacterium piscinae</name>
    <dbReference type="NCBI Taxonomy" id="2506424"/>
    <lineage>
        <taxon>Bacteria</taxon>
        <taxon>Pseudomonadati</taxon>
        <taxon>Bacteroidota</taxon>
        <taxon>Flavobacteriia</taxon>
        <taxon>Flavobacteriales</taxon>
        <taxon>Flavobacteriaceae</taxon>
        <taxon>Flavobacterium</taxon>
    </lineage>
</organism>